<dbReference type="Pfam" id="PF02698">
    <property type="entry name" value="DUF218"/>
    <property type="match status" value="1"/>
</dbReference>
<reference evidence="3 4" key="1">
    <citation type="submission" date="2019-06" db="EMBL/GenBank/DDBJ databases">
        <authorList>
            <person name="Li M."/>
        </authorList>
    </citation>
    <scope>NUCLEOTIDE SEQUENCE [LARGE SCALE GENOMIC DNA]</scope>
    <source>
        <strain evidence="3 4">BGMRC2036</strain>
    </source>
</reference>
<gene>
    <name evidence="3" type="ORF">FJU08_03835</name>
</gene>
<evidence type="ECO:0000313" key="4">
    <source>
        <dbReference type="Proteomes" id="UP000318801"/>
    </source>
</evidence>
<dbReference type="PANTHER" id="PTHR30336:SF4">
    <property type="entry name" value="ENVELOPE BIOGENESIS FACTOR ELYC"/>
    <property type="match status" value="1"/>
</dbReference>
<protein>
    <submittedName>
        <fullName evidence="3">YdcF family protein</fullName>
    </submittedName>
</protein>
<dbReference type="GO" id="GO:0043164">
    <property type="term" value="P:Gram-negative-bacterium-type cell wall biogenesis"/>
    <property type="evidence" value="ECO:0007669"/>
    <property type="project" value="TreeGrafter"/>
</dbReference>
<accession>A0A506UCJ2</accession>
<organism evidence="3 4">
    <name type="scientific">Martelella alba</name>
    <dbReference type="NCBI Taxonomy" id="2590451"/>
    <lineage>
        <taxon>Bacteria</taxon>
        <taxon>Pseudomonadati</taxon>
        <taxon>Pseudomonadota</taxon>
        <taxon>Alphaproteobacteria</taxon>
        <taxon>Hyphomicrobiales</taxon>
        <taxon>Aurantimonadaceae</taxon>
        <taxon>Martelella</taxon>
    </lineage>
</organism>
<evidence type="ECO:0000313" key="3">
    <source>
        <dbReference type="EMBL" id="TPW32153.1"/>
    </source>
</evidence>
<keyword evidence="1" id="KW-0472">Membrane</keyword>
<proteinExistence type="predicted"/>
<dbReference type="EMBL" id="VHLG01000002">
    <property type="protein sequence ID" value="TPW32153.1"/>
    <property type="molecule type" value="Genomic_DNA"/>
</dbReference>
<dbReference type="GO" id="GO:0000270">
    <property type="term" value="P:peptidoglycan metabolic process"/>
    <property type="evidence" value="ECO:0007669"/>
    <property type="project" value="TreeGrafter"/>
</dbReference>
<dbReference type="InterPro" id="IPR051599">
    <property type="entry name" value="Cell_Envelope_Assoc"/>
</dbReference>
<dbReference type="PANTHER" id="PTHR30336">
    <property type="entry name" value="INNER MEMBRANE PROTEIN, PROBABLE PERMEASE"/>
    <property type="match status" value="1"/>
</dbReference>
<keyword evidence="4" id="KW-1185">Reference proteome</keyword>
<sequence length="225" mass="24728">MQHRQNETGDSPTVSAKTAKPWRRLFTRLFGVAVVLLILVAAGFVWFSANVFGARKPDTANIDAIIVLTGGSHRIEAGLALLGEGVGDRLLISGVNPSTSRESIRRVTGSDGSLFDCCVDVGYEALNTRGNASEAARWIRAHDYRRILIVTSSYHLPRSLFEMRTLDPETVYVGYPVDLDAEGEAWYANPRLLRLLGTEYLKYIGAHIRVYAGVDRAMAMLANGD</sequence>
<dbReference type="Proteomes" id="UP000318801">
    <property type="component" value="Unassembled WGS sequence"/>
</dbReference>
<keyword evidence="1" id="KW-0812">Transmembrane</keyword>
<name>A0A506UCJ2_9HYPH</name>
<dbReference type="InterPro" id="IPR003848">
    <property type="entry name" value="DUF218"/>
</dbReference>
<feature type="transmembrane region" description="Helical" evidence="1">
    <location>
        <begin position="25"/>
        <end position="47"/>
    </location>
</feature>
<evidence type="ECO:0000256" key="1">
    <source>
        <dbReference type="SAM" id="Phobius"/>
    </source>
</evidence>
<feature type="domain" description="DUF218" evidence="2">
    <location>
        <begin position="63"/>
        <end position="187"/>
    </location>
</feature>
<evidence type="ECO:0000259" key="2">
    <source>
        <dbReference type="Pfam" id="PF02698"/>
    </source>
</evidence>
<comment type="caution">
    <text evidence="3">The sequence shown here is derived from an EMBL/GenBank/DDBJ whole genome shotgun (WGS) entry which is preliminary data.</text>
</comment>
<dbReference type="OrthoDB" id="9812311at2"/>
<dbReference type="AlphaFoldDB" id="A0A506UCJ2"/>
<dbReference type="GO" id="GO:0005886">
    <property type="term" value="C:plasma membrane"/>
    <property type="evidence" value="ECO:0007669"/>
    <property type="project" value="TreeGrafter"/>
</dbReference>
<dbReference type="RefSeq" id="WP_141147665.1">
    <property type="nucleotide sequence ID" value="NZ_VHLG01000002.1"/>
</dbReference>
<keyword evidence="1" id="KW-1133">Transmembrane helix</keyword>
<dbReference type="CDD" id="cd06259">
    <property type="entry name" value="YdcF-like"/>
    <property type="match status" value="1"/>
</dbReference>